<dbReference type="PANTHER" id="PTHR33337">
    <property type="entry name" value="GFA DOMAIN-CONTAINING PROTEIN"/>
    <property type="match status" value="1"/>
</dbReference>
<dbReference type="PROSITE" id="PS51891">
    <property type="entry name" value="CENP_V_GFA"/>
    <property type="match status" value="1"/>
</dbReference>
<dbReference type="SUPFAM" id="SSF51316">
    <property type="entry name" value="Mss4-like"/>
    <property type="match status" value="1"/>
</dbReference>
<proteinExistence type="inferred from homology"/>
<evidence type="ECO:0000256" key="1">
    <source>
        <dbReference type="ARBA" id="ARBA00005495"/>
    </source>
</evidence>
<keyword evidence="2" id="KW-0479">Metal-binding</keyword>
<comment type="caution">
    <text evidence="6">The sequence shown here is derived from an EMBL/GenBank/DDBJ whole genome shotgun (WGS) entry which is preliminary data.</text>
</comment>
<dbReference type="RefSeq" id="WP_121523076.1">
    <property type="nucleotide sequence ID" value="NZ_RCHC01000001.1"/>
</dbReference>
<keyword evidence="7" id="KW-1185">Reference proteome</keyword>
<dbReference type="InterPro" id="IPR006913">
    <property type="entry name" value="CENP-V/GFA"/>
</dbReference>
<evidence type="ECO:0000259" key="5">
    <source>
        <dbReference type="PROSITE" id="PS51891"/>
    </source>
</evidence>
<evidence type="ECO:0000256" key="3">
    <source>
        <dbReference type="ARBA" id="ARBA00022833"/>
    </source>
</evidence>
<reference evidence="6 7" key="1">
    <citation type="submission" date="2018-09" db="EMBL/GenBank/DDBJ databases">
        <title>The draft genome of Acinetobacter sp. strains.</title>
        <authorList>
            <person name="Qin J."/>
            <person name="Feng Y."/>
            <person name="Zong Z."/>
        </authorList>
    </citation>
    <scope>NUCLEOTIDE SEQUENCE [LARGE SCALE GENOMIC DNA]</scope>
    <source>
        <strain evidence="6 7">WCHAc060005</strain>
    </source>
</reference>
<dbReference type="InterPro" id="IPR011057">
    <property type="entry name" value="Mss4-like_sf"/>
</dbReference>
<evidence type="ECO:0000256" key="4">
    <source>
        <dbReference type="ARBA" id="ARBA00023239"/>
    </source>
</evidence>
<dbReference type="Proteomes" id="UP000280271">
    <property type="component" value="Unassembled WGS sequence"/>
</dbReference>
<keyword evidence="3" id="KW-0862">Zinc</keyword>
<gene>
    <name evidence="6" type="ORF">D9K81_00515</name>
</gene>
<accession>A0ABX9U1B3</accession>
<dbReference type="Pfam" id="PF04828">
    <property type="entry name" value="GFA"/>
    <property type="match status" value="1"/>
</dbReference>
<evidence type="ECO:0000313" key="7">
    <source>
        <dbReference type="Proteomes" id="UP000280271"/>
    </source>
</evidence>
<organism evidence="6 7">
    <name type="scientific">Acinetobacter chengduensis</name>
    <dbReference type="NCBI Taxonomy" id="2420890"/>
    <lineage>
        <taxon>Bacteria</taxon>
        <taxon>Pseudomonadati</taxon>
        <taxon>Pseudomonadota</taxon>
        <taxon>Gammaproteobacteria</taxon>
        <taxon>Moraxellales</taxon>
        <taxon>Moraxellaceae</taxon>
        <taxon>Acinetobacter</taxon>
    </lineage>
</organism>
<protein>
    <submittedName>
        <fullName evidence="6">S-(Hydroxymethyl)glutathione synthase</fullName>
    </submittedName>
</protein>
<keyword evidence="4" id="KW-0456">Lyase</keyword>
<feature type="domain" description="CENP-V/GFA" evidence="5">
    <location>
        <begin position="3"/>
        <end position="134"/>
    </location>
</feature>
<name>A0ABX9U1B3_9GAMM</name>
<comment type="similarity">
    <text evidence="1">Belongs to the Gfa family.</text>
</comment>
<dbReference type="Gene3D" id="3.90.1590.10">
    <property type="entry name" value="glutathione-dependent formaldehyde- activating enzyme (gfa)"/>
    <property type="match status" value="1"/>
</dbReference>
<evidence type="ECO:0000313" key="6">
    <source>
        <dbReference type="EMBL" id="RLL24502.1"/>
    </source>
</evidence>
<dbReference type="PANTHER" id="PTHR33337:SF40">
    <property type="entry name" value="CENP-V_GFA DOMAIN-CONTAINING PROTEIN-RELATED"/>
    <property type="match status" value="1"/>
</dbReference>
<sequence length="138" mass="15576">MKNNGSCLCGKVKFIINKDLPMIYYCHCSLCRKQSGTGANSATLVKDTLFEWVSGIDCIATFKKELGFTSCFCKNYGYPVPNPVGNTSFIWIPLKLLNDTPVFQKNLSFCLNSKISWSPVIAVDQEYLELPNWNELED</sequence>
<dbReference type="EMBL" id="RCHC01000001">
    <property type="protein sequence ID" value="RLL24502.1"/>
    <property type="molecule type" value="Genomic_DNA"/>
</dbReference>
<evidence type="ECO:0000256" key="2">
    <source>
        <dbReference type="ARBA" id="ARBA00022723"/>
    </source>
</evidence>